<dbReference type="Proteomes" id="UP000000552">
    <property type="component" value="Chromosome"/>
</dbReference>
<dbReference type="HOGENOM" id="CLU_131405_0_0_5"/>
<dbReference type="AlphaFoldDB" id="Q98AE6"/>
<organism evidence="1 2">
    <name type="scientific">Mesorhizobium japonicum (strain LMG 29417 / CECT 9101 / MAFF 303099)</name>
    <name type="common">Mesorhizobium loti (strain MAFF 303099)</name>
    <dbReference type="NCBI Taxonomy" id="266835"/>
    <lineage>
        <taxon>Bacteria</taxon>
        <taxon>Pseudomonadati</taxon>
        <taxon>Pseudomonadota</taxon>
        <taxon>Alphaproteobacteria</taxon>
        <taxon>Hyphomicrobiales</taxon>
        <taxon>Phyllobacteriaceae</taxon>
        <taxon>Mesorhizobium</taxon>
    </lineage>
</organism>
<dbReference type="EMBL" id="BA000012">
    <property type="protein sequence ID" value="BAB52386.1"/>
    <property type="molecule type" value="Genomic_DNA"/>
</dbReference>
<proteinExistence type="predicted"/>
<accession>Q98AE6</accession>
<sequence length="188" mass="21150">MVVTVSRTGGFTLRKVFYTVSSRLIGHRLRVRLFDDRLEVFVGGTQLMTLPRGRGHADGRHDQVVNYRHVIHSLRKKPMALLNLVYRDKLFPQQDYRRAFDVLIERLPDRQACKVMVELLALAHDRGCERELAEQLAETLDAGDLPDIALLRTLFGPDPARLPTVSVQLASLNGYEALIGTAYVGDAA</sequence>
<protein>
    <submittedName>
        <fullName evidence="1">Transposase</fullName>
    </submittedName>
</protein>
<name>Q98AE6_RHILO</name>
<evidence type="ECO:0000313" key="2">
    <source>
        <dbReference type="Proteomes" id="UP000000552"/>
    </source>
</evidence>
<gene>
    <name evidence="1" type="ordered locus">mlr6036</name>
</gene>
<evidence type="ECO:0000313" key="1">
    <source>
        <dbReference type="EMBL" id="BAB52386.1"/>
    </source>
</evidence>
<dbReference type="eggNOG" id="COG4584">
    <property type="taxonomic scope" value="Bacteria"/>
</dbReference>
<dbReference type="KEGG" id="mlo:mlr6036"/>
<dbReference type="PANTHER" id="PTHR35004:SF7">
    <property type="entry name" value="INTEGRASE PROTEIN"/>
    <property type="match status" value="1"/>
</dbReference>
<dbReference type="PANTHER" id="PTHR35004">
    <property type="entry name" value="TRANSPOSASE RV3428C-RELATED"/>
    <property type="match status" value="1"/>
</dbReference>
<reference evidence="1 2" key="1">
    <citation type="journal article" date="2000" name="DNA Res.">
        <title>Complete genome structure of the nitrogen-fixing symbiotic bacterium Mesorhizobium loti.</title>
        <authorList>
            <person name="Kaneko T."/>
            <person name="Nakamura Y."/>
            <person name="Sato S."/>
            <person name="Asamizu E."/>
            <person name="Kato T."/>
            <person name="Sasamoto S."/>
            <person name="Watanabe A."/>
            <person name="Idesawa K."/>
            <person name="Ishikawa A."/>
            <person name="Kawashima K."/>
            <person name="Kimura T."/>
            <person name="Kishida Y."/>
            <person name="Kiyokawa C."/>
            <person name="Kohara M."/>
            <person name="Matsumoto M."/>
            <person name="Matsuno A."/>
            <person name="Mochizuki Y."/>
            <person name="Nakayama S."/>
            <person name="Nakazaki N."/>
            <person name="Shimpo S."/>
            <person name="Sugimoto M."/>
            <person name="Takeuchi C."/>
            <person name="Yamada M."/>
            <person name="Tabata S."/>
        </authorList>
    </citation>
    <scope>NUCLEOTIDE SEQUENCE [LARGE SCALE GENOMIC DNA]</scope>
    <source>
        <strain evidence="2">LMG 29417 / CECT 9101 / MAFF 303099</strain>
    </source>
</reference>